<gene>
    <name evidence="1" type="ORF">BCR34DRAFT_388177</name>
</gene>
<dbReference type="OrthoDB" id="2421200at2759"/>
<dbReference type="AlphaFoldDB" id="A0A1Y1ZEX6"/>
<organism evidence="1 2">
    <name type="scientific">Clohesyomyces aquaticus</name>
    <dbReference type="NCBI Taxonomy" id="1231657"/>
    <lineage>
        <taxon>Eukaryota</taxon>
        <taxon>Fungi</taxon>
        <taxon>Dikarya</taxon>
        <taxon>Ascomycota</taxon>
        <taxon>Pezizomycotina</taxon>
        <taxon>Dothideomycetes</taxon>
        <taxon>Pleosporomycetidae</taxon>
        <taxon>Pleosporales</taxon>
        <taxon>Lindgomycetaceae</taxon>
        <taxon>Clohesyomyces</taxon>
    </lineage>
</organism>
<dbReference type="Proteomes" id="UP000193144">
    <property type="component" value="Unassembled WGS sequence"/>
</dbReference>
<name>A0A1Y1ZEX6_9PLEO</name>
<evidence type="ECO:0000313" key="1">
    <source>
        <dbReference type="EMBL" id="ORY08769.1"/>
    </source>
</evidence>
<dbReference type="EMBL" id="MCFA01000095">
    <property type="protein sequence ID" value="ORY08769.1"/>
    <property type="molecule type" value="Genomic_DNA"/>
</dbReference>
<comment type="caution">
    <text evidence="1">The sequence shown here is derived from an EMBL/GenBank/DDBJ whole genome shotgun (WGS) entry which is preliminary data.</text>
</comment>
<proteinExistence type="predicted"/>
<evidence type="ECO:0000313" key="2">
    <source>
        <dbReference type="Proteomes" id="UP000193144"/>
    </source>
</evidence>
<accession>A0A1Y1ZEX6</accession>
<reference evidence="1 2" key="1">
    <citation type="submission" date="2016-07" db="EMBL/GenBank/DDBJ databases">
        <title>Pervasive Adenine N6-methylation of Active Genes in Fungi.</title>
        <authorList>
            <consortium name="DOE Joint Genome Institute"/>
            <person name="Mondo S.J."/>
            <person name="Dannebaum R.O."/>
            <person name="Kuo R.C."/>
            <person name="Labutti K."/>
            <person name="Haridas S."/>
            <person name="Kuo A."/>
            <person name="Salamov A."/>
            <person name="Ahrendt S.R."/>
            <person name="Lipzen A."/>
            <person name="Sullivan W."/>
            <person name="Andreopoulos W.B."/>
            <person name="Clum A."/>
            <person name="Lindquist E."/>
            <person name="Daum C."/>
            <person name="Ramamoorthy G.K."/>
            <person name="Gryganskyi A."/>
            <person name="Culley D."/>
            <person name="Magnuson J.K."/>
            <person name="James T.Y."/>
            <person name="O'Malley M.A."/>
            <person name="Stajich J.E."/>
            <person name="Spatafora J.W."/>
            <person name="Visel A."/>
            <person name="Grigoriev I.V."/>
        </authorList>
    </citation>
    <scope>NUCLEOTIDE SEQUENCE [LARGE SCALE GENOMIC DNA]</scope>
    <source>
        <strain evidence="1 2">CBS 115471</strain>
    </source>
</reference>
<keyword evidence="2" id="KW-1185">Reference proteome</keyword>
<protein>
    <submittedName>
        <fullName evidence="1">Uncharacterized protein</fullName>
    </submittedName>
</protein>
<sequence length="86" mass="9305">MENFPGTICPLFSSQFSLLILKRCANRIVPGFALAASLSQVLAPTDAQVVSFLGFHIIAKLFVHYPAYLSNVAVPRAFAHISATAR</sequence>